<evidence type="ECO:0000313" key="1">
    <source>
        <dbReference type="EMBL" id="PZP31662.1"/>
    </source>
</evidence>
<gene>
    <name evidence="1" type="ORF">DI603_12525</name>
</gene>
<dbReference type="AlphaFoldDB" id="A0A2W5FL72"/>
<reference evidence="1 2" key="1">
    <citation type="submission" date="2017-08" db="EMBL/GenBank/DDBJ databases">
        <title>Infants hospitalized years apart are colonized by the same room-sourced microbial strains.</title>
        <authorList>
            <person name="Brooks B."/>
            <person name="Olm M.R."/>
            <person name="Firek B.A."/>
            <person name="Baker R."/>
            <person name="Thomas B.C."/>
            <person name="Morowitz M.J."/>
            <person name="Banfield J.F."/>
        </authorList>
    </citation>
    <scope>NUCLEOTIDE SEQUENCE [LARGE SCALE GENOMIC DNA]</scope>
    <source>
        <strain evidence="1">S2_012_000_R2_81</strain>
    </source>
</reference>
<comment type="caution">
    <text evidence="1">The sequence shown here is derived from an EMBL/GenBank/DDBJ whole genome shotgun (WGS) entry which is preliminary data.</text>
</comment>
<organism evidence="1 2">
    <name type="scientific">Roseateles depolymerans</name>
    <dbReference type="NCBI Taxonomy" id="76731"/>
    <lineage>
        <taxon>Bacteria</taxon>
        <taxon>Pseudomonadati</taxon>
        <taxon>Pseudomonadota</taxon>
        <taxon>Betaproteobacteria</taxon>
        <taxon>Burkholderiales</taxon>
        <taxon>Sphaerotilaceae</taxon>
        <taxon>Roseateles</taxon>
    </lineage>
</organism>
<accession>A0A2W5FL72</accession>
<name>A0A2W5FL72_9BURK</name>
<proteinExistence type="predicted"/>
<dbReference type="EMBL" id="QFOD01000010">
    <property type="protein sequence ID" value="PZP31662.1"/>
    <property type="molecule type" value="Genomic_DNA"/>
</dbReference>
<sequence length="256" mass="28434">MHFALLAWPATGHPHHLPDVTQHRPHAPSMALAQRLPALARLLATALALLMPSASRAAGGHHAVDDATLLDPGQCQLETWLEDGAGHRLQHVGPACRLGGVEAGLNLDRYRLGDTPTTRLTGAQLKWAHELQPGLSWGLAWAAAWQNDSPRFAGQALLLPLTWAPRSDLNLHLNLGRDFHPGQPDHWRYGAALEWQPSPQWQGVAEHWRDGFRLRHRLGLRHIVNDALSLDLSRAQTRGTPRDAWWTVGVNWVFSH</sequence>
<dbReference type="Proteomes" id="UP000249633">
    <property type="component" value="Unassembled WGS sequence"/>
</dbReference>
<evidence type="ECO:0000313" key="2">
    <source>
        <dbReference type="Proteomes" id="UP000249633"/>
    </source>
</evidence>
<protein>
    <submittedName>
        <fullName evidence="1">Uncharacterized protein</fullName>
    </submittedName>
</protein>